<gene>
    <name evidence="2" type="ORF">GSH16_10885</name>
</gene>
<evidence type="ECO:0000313" key="3">
    <source>
        <dbReference type="Proteomes" id="UP000436016"/>
    </source>
</evidence>
<protein>
    <recommendedName>
        <fullName evidence="4">Collagen-like protein</fullName>
    </recommendedName>
</protein>
<reference evidence="2 3" key="1">
    <citation type="submission" date="2019-12" db="EMBL/GenBank/DDBJ databases">
        <title>Strain KN286 was isolated from seawater, which was collected from Caroline Seamount in the tropical western Pacific.</title>
        <authorList>
            <person name="Wang Q."/>
        </authorList>
    </citation>
    <scope>NUCLEOTIDE SEQUENCE [LARGE SCALE GENOMIC DNA]</scope>
    <source>
        <strain evidence="2 3">KN286</strain>
    </source>
</reference>
<organism evidence="2 3">
    <name type="scientific">Oceanomicrobium pacificus</name>
    <dbReference type="NCBI Taxonomy" id="2692916"/>
    <lineage>
        <taxon>Bacteria</taxon>
        <taxon>Pseudomonadati</taxon>
        <taxon>Pseudomonadota</taxon>
        <taxon>Alphaproteobacteria</taxon>
        <taxon>Rhodobacterales</taxon>
        <taxon>Paracoccaceae</taxon>
        <taxon>Oceanomicrobium</taxon>
    </lineage>
</organism>
<dbReference type="EMBL" id="WUWG01000003">
    <property type="protein sequence ID" value="MXU65956.1"/>
    <property type="molecule type" value="Genomic_DNA"/>
</dbReference>
<dbReference type="Proteomes" id="UP000436016">
    <property type="component" value="Unassembled WGS sequence"/>
</dbReference>
<sequence>MQFTKYAVAAAFLAALSFGAAAEAKVRLTSMGLSDDGAVWRIRNEDPEVKTIRFQQVGGSFSRVYQVNPGEEILVTGPAGTAKLINVDTNRQEDVKASGSHNYTPPAPIVGAQGVQGAQGAQGAQGVQGVQGPAGADGKDADMTQVWSNRDGIAGVAALAAIQQNPHADGIQVSLGAGSWDGAAGTAFVVGTKFADSLYGNVGVISAGGKVGGAISVTYTFN</sequence>
<comment type="caution">
    <text evidence="2">The sequence shown here is derived from an EMBL/GenBank/DDBJ whole genome shotgun (WGS) entry which is preliminary data.</text>
</comment>
<dbReference type="AlphaFoldDB" id="A0A6B0TPU7"/>
<proteinExistence type="predicted"/>
<keyword evidence="3" id="KW-1185">Reference proteome</keyword>
<dbReference type="RefSeq" id="WP_205524056.1">
    <property type="nucleotide sequence ID" value="NZ_WUWG01000003.1"/>
</dbReference>
<feature type="signal peptide" evidence="1">
    <location>
        <begin position="1"/>
        <end position="22"/>
    </location>
</feature>
<feature type="chain" id="PRO_5025341767" description="Collagen-like protein" evidence="1">
    <location>
        <begin position="23"/>
        <end position="222"/>
    </location>
</feature>
<accession>A0A6B0TPU7</accession>
<keyword evidence="1" id="KW-0732">Signal</keyword>
<evidence type="ECO:0000313" key="2">
    <source>
        <dbReference type="EMBL" id="MXU65956.1"/>
    </source>
</evidence>
<evidence type="ECO:0008006" key="4">
    <source>
        <dbReference type="Google" id="ProtNLM"/>
    </source>
</evidence>
<dbReference type="Gene3D" id="1.20.5.320">
    <property type="entry name" value="6-Phosphogluconate Dehydrogenase, domain 3"/>
    <property type="match status" value="1"/>
</dbReference>
<name>A0A6B0TPU7_9RHOB</name>
<evidence type="ECO:0000256" key="1">
    <source>
        <dbReference type="SAM" id="SignalP"/>
    </source>
</evidence>